<sequence>MKSIAFAALIGLASTSTVAIARPMTPADLATLSRVSAPTVSPDGGWLVWQQRETDLAANKGHLSLWLLNLSAKGAKPVKIATPAGKEAHDPAFSADGKSIYFISDASGSDQIWRIAPAGGAAEQVTHYDFDLSGFLLSPRDDKVAIWADLPTDCDSLPCAPAAGKAGGSARTYDQLFVRHWDTWATPGLRSRVYVLPLVAGGVAKSVEGALIGDTPSKPDGGVEQLAWSADGKTLFFTLREAGRIEPLSTNLDIFAAPADGSGGPVNLTSANHAMDNLPAVSPDGQWLAYAAMERPTYEADRLTLHLRNLQTGETKALAPAWDVSVDSIAWAADGASLLVTGADHLDTPLFRVAIADGKVTRLTQRGHVSNVAPLPDGGAIATIDTITAPADFYRIAAKGATMRLTAVNAGKLAGIDLPSVERFTFAGAGNDPVSGWVVAPAGAKAKLPTVMLVHGGPQGSFSDSWSYRWNPMLFSAPGYAVLSVDFHGSTGYGQKFTDSINKDWGGKPLKDLQLGLAAAAAKFAVVDPANACAAGGSYGGYMMNWIAGNWPDQFKCLITHAGVFDARAMAYETEELWFDEWEHGGPYFQDPAAFEKWNPVNHVAAWKTPMLVIHGEKDFRIPYTQGLAAFTAAQRRNVPSRLVVYPDENHWILKPQNSIQWYREAFDWFGKWLKPAQ</sequence>
<feature type="chain" id="PRO_5015978447" evidence="6">
    <location>
        <begin position="22"/>
        <end position="678"/>
    </location>
</feature>
<evidence type="ECO:0000313" key="9">
    <source>
        <dbReference type="Proteomes" id="UP000249066"/>
    </source>
</evidence>
<evidence type="ECO:0000259" key="7">
    <source>
        <dbReference type="Pfam" id="PF00326"/>
    </source>
</evidence>
<dbReference type="SUPFAM" id="SSF53474">
    <property type="entry name" value="alpha/beta-Hydrolases"/>
    <property type="match status" value="1"/>
</dbReference>
<comment type="caution">
    <text evidence="8">The sequence shown here is derived from an EMBL/GenBank/DDBJ whole genome shotgun (WGS) entry which is preliminary data.</text>
</comment>
<keyword evidence="4" id="KW-0378">Hydrolase</keyword>
<dbReference type="Pfam" id="PF07676">
    <property type="entry name" value="PD40"/>
    <property type="match status" value="3"/>
</dbReference>
<accession>A0A2W5ACM9</accession>
<dbReference type="InterPro" id="IPR029058">
    <property type="entry name" value="AB_hydrolase_fold"/>
</dbReference>
<protein>
    <submittedName>
        <fullName evidence="8">Peptidase S9</fullName>
    </submittedName>
</protein>
<feature type="signal peptide" evidence="6">
    <location>
        <begin position="1"/>
        <end position="21"/>
    </location>
</feature>
<dbReference type="GO" id="GO:0004252">
    <property type="term" value="F:serine-type endopeptidase activity"/>
    <property type="evidence" value="ECO:0007669"/>
    <property type="project" value="TreeGrafter"/>
</dbReference>
<evidence type="ECO:0000256" key="1">
    <source>
        <dbReference type="ARBA" id="ARBA00010040"/>
    </source>
</evidence>
<dbReference type="InterPro" id="IPR001375">
    <property type="entry name" value="Peptidase_S9_cat"/>
</dbReference>
<dbReference type="InterPro" id="IPR011042">
    <property type="entry name" value="6-blade_b-propeller_TolB-like"/>
</dbReference>
<proteinExistence type="inferred from homology"/>
<dbReference type="Proteomes" id="UP000249066">
    <property type="component" value="Unassembled WGS sequence"/>
</dbReference>
<dbReference type="FunFam" id="3.40.50.1820:FF:000028">
    <property type="entry name" value="S9 family peptidase"/>
    <property type="match status" value="1"/>
</dbReference>
<dbReference type="EMBL" id="QFNN01000016">
    <property type="protein sequence ID" value="PZO91032.1"/>
    <property type="molecule type" value="Genomic_DNA"/>
</dbReference>
<dbReference type="AlphaFoldDB" id="A0A2W5ACM9"/>
<keyword evidence="5" id="KW-0720">Serine protease</keyword>
<evidence type="ECO:0000256" key="2">
    <source>
        <dbReference type="ARBA" id="ARBA00022670"/>
    </source>
</evidence>
<evidence type="ECO:0000313" key="8">
    <source>
        <dbReference type="EMBL" id="PZO91032.1"/>
    </source>
</evidence>
<reference evidence="8 9" key="1">
    <citation type="submission" date="2017-08" db="EMBL/GenBank/DDBJ databases">
        <title>Infants hospitalized years apart are colonized by the same room-sourced microbial strains.</title>
        <authorList>
            <person name="Brooks B."/>
            <person name="Olm M.R."/>
            <person name="Firek B.A."/>
            <person name="Baker R."/>
            <person name="Thomas B.C."/>
            <person name="Morowitz M.J."/>
            <person name="Banfield J.F."/>
        </authorList>
    </citation>
    <scope>NUCLEOTIDE SEQUENCE [LARGE SCALE GENOMIC DNA]</scope>
    <source>
        <strain evidence="8">S2_018_000_R2_101</strain>
    </source>
</reference>
<comment type="similarity">
    <text evidence="1">Belongs to the peptidase S9C family.</text>
</comment>
<evidence type="ECO:0000256" key="4">
    <source>
        <dbReference type="ARBA" id="ARBA00022801"/>
    </source>
</evidence>
<evidence type="ECO:0000256" key="5">
    <source>
        <dbReference type="ARBA" id="ARBA00022825"/>
    </source>
</evidence>
<dbReference type="Pfam" id="PF00326">
    <property type="entry name" value="Peptidase_S9"/>
    <property type="match status" value="1"/>
</dbReference>
<organism evidence="8 9">
    <name type="scientific">Sphingomonas sanxanigenens</name>
    <dbReference type="NCBI Taxonomy" id="397260"/>
    <lineage>
        <taxon>Bacteria</taxon>
        <taxon>Pseudomonadati</taxon>
        <taxon>Pseudomonadota</taxon>
        <taxon>Alphaproteobacteria</taxon>
        <taxon>Sphingomonadales</taxon>
        <taxon>Sphingomonadaceae</taxon>
        <taxon>Sphingomonas</taxon>
    </lineage>
</organism>
<name>A0A2W5ACM9_9SPHN</name>
<dbReference type="PANTHER" id="PTHR42776:SF13">
    <property type="entry name" value="DIPEPTIDYL-PEPTIDASE 5"/>
    <property type="match status" value="1"/>
</dbReference>
<dbReference type="GO" id="GO:0006508">
    <property type="term" value="P:proteolysis"/>
    <property type="evidence" value="ECO:0007669"/>
    <property type="project" value="UniProtKB-KW"/>
</dbReference>
<dbReference type="InterPro" id="IPR011659">
    <property type="entry name" value="WD40"/>
</dbReference>
<gene>
    <name evidence="8" type="ORF">DI623_04690</name>
</gene>
<keyword evidence="2" id="KW-0645">Protease</keyword>
<dbReference type="PANTHER" id="PTHR42776">
    <property type="entry name" value="SERINE PEPTIDASE S9 FAMILY MEMBER"/>
    <property type="match status" value="1"/>
</dbReference>
<evidence type="ECO:0000256" key="3">
    <source>
        <dbReference type="ARBA" id="ARBA00022729"/>
    </source>
</evidence>
<feature type="domain" description="Peptidase S9 prolyl oligopeptidase catalytic" evidence="7">
    <location>
        <begin position="466"/>
        <end position="675"/>
    </location>
</feature>
<evidence type="ECO:0000256" key="6">
    <source>
        <dbReference type="SAM" id="SignalP"/>
    </source>
</evidence>
<keyword evidence="3 6" id="KW-0732">Signal</keyword>
<dbReference type="Gene3D" id="2.120.10.30">
    <property type="entry name" value="TolB, C-terminal domain"/>
    <property type="match status" value="2"/>
</dbReference>
<dbReference type="SUPFAM" id="SSF82171">
    <property type="entry name" value="DPP6 N-terminal domain-like"/>
    <property type="match status" value="1"/>
</dbReference>
<dbReference type="Gene3D" id="3.40.50.1820">
    <property type="entry name" value="alpha/beta hydrolase"/>
    <property type="match status" value="1"/>
</dbReference>